<gene>
    <name evidence="3" type="ORF">GCM10009765_41960</name>
</gene>
<keyword evidence="1" id="KW-0732">Signal</keyword>
<reference evidence="4" key="1">
    <citation type="journal article" date="2019" name="Int. J. Syst. Evol. Microbiol.">
        <title>The Global Catalogue of Microorganisms (GCM) 10K type strain sequencing project: providing services to taxonomists for standard genome sequencing and annotation.</title>
        <authorList>
            <consortium name="The Broad Institute Genomics Platform"/>
            <consortium name="The Broad Institute Genome Sequencing Center for Infectious Disease"/>
            <person name="Wu L."/>
            <person name="Ma J."/>
        </authorList>
    </citation>
    <scope>NUCLEOTIDE SEQUENCE [LARGE SCALE GENOMIC DNA]</scope>
    <source>
        <strain evidence="4">JCM 14718</strain>
    </source>
</reference>
<dbReference type="Proteomes" id="UP001500618">
    <property type="component" value="Unassembled WGS sequence"/>
</dbReference>
<evidence type="ECO:0000256" key="1">
    <source>
        <dbReference type="SAM" id="SignalP"/>
    </source>
</evidence>
<sequence>MRFRKRLIAAGLLAAALVPAASTPAAAAPTLSNTLCGWLPLTAGATGRNVTSAQFLLAAAGELPATAQPTGSYDAATVRAVKFLQFHHQIKIDGVLGPSTWDALAVTVGKTSDGPAVKAVQVELGLAVTGTYDSATEQAIKTFQADPAIDLPADGVVEGRTWRELVERGTDSVCSWPIRKEGASDASVSAAQFLLTAAGASIPAAGDGKFGPETTAALKTFQAAHGLPADGTLNAHTWDALLVTVRSNDTGDAVKAVQEELLNNGYEVFESPGIDAGTGVYDAGTEAVVKRFQTHFDLAVTGVVDAATWRTLAATGT</sequence>
<dbReference type="PANTHER" id="PTHR41533:SF1">
    <property type="entry name" value="L,D-TRANSPEPTIDASE YCBB-RELATED"/>
    <property type="match status" value="1"/>
</dbReference>
<dbReference type="RefSeq" id="WP_344311978.1">
    <property type="nucleotide sequence ID" value="NZ_BAAANY010000015.1"/>
</dbReference>
<proteinExistence type="predicted"/>
<dbReference type="Pfam" id="PF01471">
    <property type="entry name" value="PG_binding_1"/>
    <property type="match status" value="4"/>
</dbReference>
<evidence type="ECO:0000313" key="4">
    <source>
        <dbReference type="Proteomes" id="UP001500618"/>
    </source>
</evidence>
<accession>A0ABP4TH95</accession>
<dbReference type="EMBL" id="BAAANY010000015">
    <property type="protein sequence ID" value="GAA1688092.1"/>
    <property type="molecule type" value="Genomic_DNA"/>
</dbReference>
<feature type="signal peptide" evidence="1">
    <location>
        <begin position="1"/>
        <end position="27"/>
    </location>
</feature>
<evidence type="ECO:0000313" key="3">
    <source>
        <dbReference type="EMBL" id="GAA1688092.1"/>
    </source>
</evidence>
<feature type="domain" description="Peptidoglycan binding-like" evidence="2">
    <location>
        <begin position="185"/>
        <end position="241"/>
    </location>
</feature>
<dbReference type="InterPro" id="IPR052905">
    <property type="entry name" value="LD-transpeptidase_YkuD-like"/>
</dbReference>
<dbReference type="Gene3D" id="1.10.101.10">
    <property type="entry name" value="PGBD-like superfamily/PGBD"/>
    <property type="match status" value="4"/>
</dbReference>
<feature type="domain" description="Peptidoglycan binding-like" evidence="2">
    <location>
        <begin position="127"/>
        <end position="165"/>
    </location>
</feature>
<feature type="chain" id="PRO_5047083122" description="Peptidoglycan binding-like domain-containing protein" evidence="1">
    <location>
        <begin position="28"/>
        <end position="317"/>
    </location>
</feature>
<keyword evidence="4" id="KW-1185">Reference proteome</keyword>
<protein>
    <recommendedName>
        <fullName evidence="2">Peptidoglycan binding-like domain-containing protein</fullName>
    </recommendedName>
</protein>
<dbReference type="InterPro" id="IPR036366">
    <property type="entry name" value="PGBDSf"/>
</dbReference>
<evidence type="ECO:0000259" key="2">
    <source>
        <dbReference type="Pfam" id="PF01471"/>
    </source>
</evidence>
<comment type="caution">
    <text evidence="3">The sequence shown here is derived from an EMBL/GenBank/DDBJ whole genome shotgun (WGS) entry which is preliminary data.</text>
</comment>
<organism evidence="3 4">
    <name type="scientific">Fodinicola feengrottensis</name>
    <dbReference type="NCBI Taxonomy" id="435914"/>
    <lineage>
        <taxon>Bacteria</taxon>
        <taxon>Bacillati</taxon>
        <taxon>Actinomycetota</taxon>
        <taxon>Actinomycetes</taxon>
        <taxon>Mycobacteriales</taxon>
        <taxon>Fodinicola</taxon>
    </lineage>
</organism>
<dbReference type="PANTHER" id="PTHR41533">
    <property type="entry name" value="L,D-TRANSPEPTIDASE HI_1667-RELATED"/>
    <property type="match status" value="1"/>
</dbReference>
<feature type="domain" description="Peptidoglycan binding-like" evidence="2">
    <location>
        <begin position="47"/>
        <end position="104"/>
    </location>
</feature>
<name>A0ABP4TH95_9ACTN</name>
<dbReference type="SUPFAM" id="SSF47090">
    <property type="entry name" value="PGBD-like"/>
    <property type="match status" value="4"/>
</dbReference>
<dbReference type="InterPro" id="IPR002477">
    <property type="entry name" value="Peptidoglycan-bd-like"/>
</dbReference>
<feature type="domain" description="Peptidoglycan binding-like" evidence="2">
    <location>
        <begin position="250"/>
        <end position="312"/>
    </location>
</feature>
<dbReference type="InterPro" id="IPR036365">
    <property type="entry name" value="PGBD-like_sf"/>
</dbReference>